<feature type="compositionally biased region" description="Acidic residues" evidence="5">
    <location>
        <begin position="405"/>
        <end position="414"/>
    </location>
</feature>
<comment type="similarity">
    <text evidence="1">Belongs to the transposase 11 family.</text>
</comment>
<evidence type="ECO:0000259" key="7">
    <source>
        <dbReference type="Pfam" id="PF13358"/>
    </source>
</evidence>
<evidence type="ECO:0000256" key="5">
    <source>
        <dbReference type="SAM" id="MobiDB-lite"/>
    </source>
</evidence>
<accession>A0AAV3SKU7</accession>
<evidence type="ECO:0000259" key="6">
    <source>
        <dbReference type="Pfam" id="PF01609"/>
    </source>
</evidence>
<evidence type="ECO:0000256" key="2">
    <source>
        <dbReference type="ARBA" id="ARBA00022578"/>
    </source>
</evidence>
<dbReference type="InterPro" id="IPR012337">
    <property type="entry name" value="RNaseH-like_sf"/>
</dbReference>
<dbReference type="EMBL" id="BAAADN010000057">
    <property type="protein sequence ID" value="GAA0472552.1"/>
    <property type="molecule type" value="Genomic_DNA"/>
</dbReference>
<dbReference type="Pfam" id="PF13565">
    <property type="entry name" value="HTH_32"/>
    <property type="match status" value="1"/>
</dbReference>
<dbReference type="InterPro" id="IPR047952">
    <property type="entry name" value="Transpos_IS4"/>
</dbReference>
<evidence type="ECO:0000256" key="1">
    <source>
        <dbReference type="ARBA" id="ARBA00010075"/>
    </source>
</evidence>
<evidence type="ECO:0000313" key="9">
    <source>
        <dbReference type="Proteomes" id="UP001500962"/>
    </source>
</evidence>
<dbReference type="PANTHER" id="PTHR33258:SF1">
    <property type="entry name" value="TRANSPOSASE INSL FOR INSERTION SEQUENCE ELEMENT IS186A-RELATED"/>
    <property type="match status" value="1"/>
</dbReference>
<comment type="caution">
    <text evidence="8">The sequence shown here is derived from an EMBL/GenBank/DDBJ whole genome shotgun (WGS) entry which is preliminary data.</text>
</comment>
<feature type="region of interest" description="Disordered" evidence="5">
    <location>
        <begin position="390"/>
        <end position="417"/>
    </location>
</feature>
<feature type="domain" description="Transposase IS4-like" evidence="6">
    <location>
        <begin position="3"/>
        <end position="189"/>
    </location>
</feature>
<dbReference type="Pfam" id="PF13358">
    <property type="entry name" value="DDE_3"/>
    <property type="match status" value="1"/>
</dbReference>
<keyword evidence="3" id="KW-0238">DNA-binding</keyword>
<proteinExistence type="inferred from homology"/>
<dbReference type="GO" id="GO:0006313">
    <property type="term" value="P:DNA transposition"/>
    <property type="evidence" value="ECO:0007669"/>
    <property type="project" value="InterPro"/>
</dbReference>
<dbReference type="NCBIfam" id="NF033545">
    <property type="entry name" value="transpos_IS630"/>
    <property type="match status" value="1"/>
</dbReference>
<protein>
    <recommendedName>
        <fullName evidence="10">Transposase</fullName>
    </recommendedName>
</protein>
<dbReference type="SUPFAM" id="SSF46689">
    <property type="entry name" value="Homeodomain-like"/>
    <property type="match status" value="1"/>
</dbReference>
<dbReference type="InterPro" id="IPR047655">
    <property type="entry name" value="Transpos_IS630-like"/>
</dbReference>
<dbReference type="NCBIfam" id="NF033592">
    <property type="entry name" value="transpos_IS4_1"/>
    <property type="match status" value="1"/>
</dbReference>
<dbReference type="Pfam" id="PF01609">
    <property type="entry name" value="DDE_Tnp_1"/>
    <property type="match status" value="1"/>
</dbReference>
<feature type="domain" description="Tc1-like transposase DDE" evidence="7">
    <location>
        <begin position="462"/>
        <end position="552"/>
    </location>
</feature>
<dbReference type="InterPro" id="IPR038717">
    <property type="entry name" value="Tc1-like_DDE_dom"/>
</dbReference>
<name>A0AAV3SKU7_HALDO</name>
<reference evidence="8" key="1">
    <citation type="journal article" date="2014" name="Int. J. Syst. Evol. Microbiol.">
        <title>Complete genome sequence of Corynebacterium casei LMG S-19264T (=DSM 44701T), isolated from a smear-ripened cheese.</title>
        <authorList>
            <consortium name="US DOE Joint Genome Institute (JGI-PGF)"/>
            <person name="Walter F."/>
            <person name="Albersmeier A."/>
            <person name="Kalinowski J."/>
            <person name="Ruckert C."/>
        </authorList>
    </citation>
    <scope>NUCLEOTIDE SEQUENCE</scope>
    <source>
        <strain evidence="8">JCM 12289</strain>
    </source>
</reference>
<evidence type="ECO:0000256" key="3">
    <source>
        <dbReference type="ARBA" id="ARBA00023125"/>
    </source>
</evidence>
<dbReference type="InterPro" id="IPR036397">
    <property type="entry name" value="RNaseH_sf"/>
</dbReference>
<dbReference type="GO" id="GO:0004803">
    <property type="term" value="F:transposase activity"/>
    <property type="evidence" value="ECO:0007669"/>
    <property type="project" value="InterPro"/>
</dbReference>
<reference evidence="8" key="2">
    <citation type="submission" date="2023-12" db="EMBL/GenBank/DDBJ databases">
        <authorList>
            <person name="Sun Q."/>
            <person name="Inoue M."/>
        </authorList>
    </citation>
    <scope>NUCLEOTIDE SEQUENCE</scope>
    <source>
        <strain evidence="8">JCM 12289</strain>
    </source>
</reference>
<evidence type="ECO:0000313" key="8">
    <source>
        <dbReference type="EMBL" id="GAA0472552.1"/>
    </source>
</evidence>
<evidence type="ECO:0008006" key="10">
    <source>
        <dbReference type="Google" id="ProtNLM"/>
    </source>
</evidence>
<evidence type="ECO:0000256" key="4">
    <source>
        <dbReference type="ARBA" id="ARBA00023172"/>
    </source>
</evidence>
<dbReference type="GO" id="GO:0003677">
    <property type="term" value="F:DNA binding"/>
    <property type="evidence" value="ECO:0007669"/>
    <property type="project" value="UniProtKB-KW"/>
</dbReference>
<dbReference type="AlphaFoldDB" id="A0AAV3SKU7"/>
<dbReference type="Gene3D" id="3.30.420.10">
    <property type="entry name" value="Ribonuclease H-like superfamily/Ribonuclease H"/>
    <property type="match status" value="1"/>
</dbReference>
<dbReference type="Gene3D" id="3.90.350.10">
    <property type="entry name" value="Transposase Inhibitor Protein From Tn5, Chain A, domain 1"/>
    <property type="match status" value="1"/>
</dbReference>
<keyword evidence="2" id="KW-0815">Transposition</keyword>
<gene>
    <name evidence="8" type="ORF">GCM10008985_31620</name>
</gene>
<sequence>MRTTDGSTHENSQIPTGEWVSGALVLFDLGFYDFWLFDRIDAHDGWFVSRVKDNANFEIVEQLQTRRGNSISLEGKRLQDVIDDLQRKEIDVDIELSFDRKRGSCRSTTRAFRMVGLRDTTEDEYHLFLTNLAEEEYSAPDIAQLYRARWEVELLFKELKSRFGLDEINTTDPYLIEALILIAAISLMMSRVIVDELQKLDAQQRESADDAVVLNRSFRSVEWVGGAMSRERQKEIKRHLTKDELDEKRSEAEDDHMIDRIGFLQNLYYGDTIAEAADREGYSESTGDRWAEEWNHGGLEALAPSFGGGRPPKLDEDQQDELVELLRGDQPWKQHEVQHLIKEEFGVDYHRAYLSQLLRSLDLNYSIPRTKRPKRPDNADEILDERVEAALDAPETDEPHNKREEDDEDEEWSRDDDVCTDGGTVVGFFDASNPQPTDNSHRVWWVDDPHIERPLIEVDDPAIGFYALNGESLVSFSEDQTKESTCEVLEEVREQNPGKRILLVLDQFGSYICKYTRKRAHQLGIDLVFLPVASAHLNPIEQVWKSLRRTASPIVVESESEFRTLIRDIYQKLTQQISFAGKWIKDFLDLQKLS</sequence>
<dbReference type="Proteomes" id="UP001500962">
    <property type="component" value="Unassembled WGS sequence"/>
</dbReference>
<keyword evidence="4" id="KW-0233">DNA recombination</keyword>
<dbReference type="PANTHER" id="PTHR33258">
    <property type="entry name" value="TRANSPOSASE INSL FOR INSERTION SEQUENCE ELEMENT IS186A-RELATED"/>
    <property type="match status" value="1"/>
</dbReference>
<organism evidence="8 9">
    <name type="scientific">Halococcus dombrowskii</name>
    <dbReference type="NCBI Taxonomy" id="179637"/>
    <lineage>
        <taxon>Archaea</taxon>
        <taxon>Methanobacteriati</taxon>
        <taxon>Methanobacteriota</taxon>
        <taxon>Stenosarchaea group</taxon>
        <taxon>Halobacteria</taxon>
        <taxon>Halobacteriales</taxon>
        <taxon>Halococcaceae</taxon>
        <taxon>Halococcus</taxon>
    </lineage>
</organism>
<dbReference type="SUPFAM" id="SSF53098">
    <property type="entry name" value="Ribonuclease H-like"/>
    <property type="match status" value="1"/>
</dbReference>
<dbReference type="InterPro" id="IPR002559">
    <property type="entry name" value="Transposase_11"/>
</dbReference>
<dbReference type="InterPro" id="IPR009057">
    <property type="entry name" value="Homeodomain-like_sf"/>
</dbReference>